<dbReference type="EMBL" id="JAWNGG020000195">
    <property type="protein sequence ID" value="KAK9297122.1"/>
    <property type="molecule type" value="Genomic_DNA"/>
</dbReference>
<protein>
    <recommendedName>
        <fullName evidence="3">Tc1-like transposase DDE domain-containing protein</fullName>
    </recommendedName>
</protein>
<reference evidence="1 2" key="1">
    <citation type="submission" date="2024-05" db="EMBL/GenBank/DDBJ databases">
        <title>The nuclear and mitochondrial genome assemblies of Tetragonisca angustula (Apidae: Meliponini), a tiny yet remarkable pollinator in the Neotropics.</title>
        <authorList>
            <person name="Ferrari R."/>
            <person name="Ricardo P.C."/>
            <person name="Dias F.C."/>
            <person name="Araujo N.S."/>
            <person name="Soares D.O."/>
            <person name="Zhou Q.-S."/>
            <person name="Zhu C.-D."/>
            <person name="Coutinho L."/>
            <person name="Airas M.C."/>
            <person name="Batista T.M."/>
        </authorList>
    </citation>
    <scope>NUCLEOTIDE SEQUENCE [LARGE SCALE GENOMIC DNA]</scope>
    <source>
        <strain evidence="1">ASF017062</strain>
        <tissue evidence="1">Abdomen</tissue>
    </source>
</reference>
<comment type="caution">
    <text evidence="1">The sequence shown here is derived from an EMBL/GenBank/DDBJ whole genome shotgun (WGS) entry which is preliminary data.</text>
</comment>
<dbReference type="Proteomes" id="UP001432146">
    <property type="component" value="Unassembled WGS sequence"/>
</dbReference>
<name>A0AAW0ZHX3_9HYME</name>
<dbReference type="Gene3D" id="3.30.420.10">
    <property type="entry name" value="Ribonuclease H-like superfamily/Ribonuclease H"/>
    <property type="match status" value="1"/>
</dbReference>
<organism evidence="1 2">
    <name type="scientific">Tetragonisca angustula</name>
    <dbReference type="NCBI Taxonomy" id="166442"/>
    <lineage>
        <taxon>Eukaryota</taxon>
        <taxon>Metazoa</taxon>
        <taxon>Ecdysozoa</taxon>
        <taxon>Arthropoda</taxon>
        <taxon>Hexapoda</taxon>
        <taxon>Insecta</taxon>
        <taxon>Pterygota</taxon>
        <taxon>Neoptera</taxon>
        <taxon>Endopterygota</taxon>
        <taxon>Hymenoptera</taxon>
        <taxon>Apocrita</taxon>
        <taxon>Aculeata</taxon>
        <taxon>Apoidea</taxon>
        <taxon>Anthophila</taxon>
        <taxon>Apidae</taxon>
        <taxon>Tetragonisca</taxon>
    </lineage>
</organism>
<dbReference type="GO" id="GO:0003676">
    <property type="term" value="F:nucleic acid binding"/>
    <property type="evidence" value="ECO:0007669"/>
    <property type="project" value="InterPro"/>
</dbReference>
<evidence type="ECO:0008006" key="3">
    <source>
        <dbReference type="Google" id="ProtNLM"/>
    </source>
</evidence>
<proteinExistence type="predicted"/>
<dbReference type="AlphaFoldDB" id="A0AAW0ZHX3"/>
<gene>
    <name evidence="1" type="ORF">QLX08_009059</name>
</gene>
<dbReference type="InterPro" id="IPR036397">
    <property type="entry name" value="RNaseH_sf"/>
</dbReference>
<accession>A0AAW0ZHX3</accession>
<keyword evidence="2" id="KW-1185">Reference proteome</keyword>
<evidence type="ECO:0000313" key="2">
    <source>
        <dbReference type="Proteomes" id="UP001432146"/>
    </source>
</evidence>
<sequence length="92" mass="10998">MTRSLTRQWLLYNCPQVMKTFPQSPDINPIENLWSELKMRLCKYQIINVNQLKAKLLLELDNISNNITRKLVQSTPHRLLEVIQHKAYQTKY</sequence>
<evidence type="ECO:0000313" key="1">
    <source>
        <dbReference type="EMBL" id="KAK9297122.1"/>
    </source>
</evidence>